<evidence type="ECO:0000313" key="5">
    <source>
        <dbReference type="Proteomes" id="UP000702954"/>
    </source>
</evidence>
<evidence type="ECO:0000313" key="4">
    <source>
        <dbReference type="Proteomes" id="UP000294613"/>
    </source>
</evidence>
<keyword evidence="1" id="KW-0472">Membrane</keyword>
<feature type="transmembrane region" description="Helical" evidence="1">
    <location>
        <begin position="24"/>
        <end position="46"/>
    </location>
</feature>
<protein>
    <submittedName>
        <fullName evidence="3">Uncharacterized protein</fullName>
    </submittedName>
</protein>
<dbReference type="EMBL" id="BHEO01000005">
    <property type="protein sequence ID" value="GBU04890.1"/>
    <property type="molecule type" value="Genomic_DNA"/>
</dbReference>
<evidence type="ECO:0000313" key="3">
    <source>
        <dbReference type="EMBL" id="TCS63363.1"/>
    </source>
</evidence>
<comment type="caution">
    <text evidence="3">The sequence shown here is derived from an EMBL/GenBank/DDBJ whole genome shotgun (WGS) entry which is preliminary data.</text>
</comment>
<dbReference type="EMBL" id="SLZV01000029">
    <property type="protein sequence ID" value="TCS63363.1"/>
    <property type="molecule type" value="Genomic_DNA"/>
</dbReference>
<reference evidence="3 4" key="2">
    <citation type="submission" date="2019-03" db="EMBL/GenBank/DDBJ databases">
        <title>Genomic Encyclopedia of Type Strains, Phase IV (KMG-IV): sequencing the most valuable type-strain genomes for metagenomic binning, comparative biology and taxonomic classification.</title>
        <authorList>
            <person name="Goeker M."/>
        </authorList>
    </citation>
    <scope>NUCLEOTIDE SEQUENCE [LARGE SCALE GENOMIC DNA]</scope>
    <source>
        <strain evidence="3 4">DSM 103426</strain>
    </source>
</reference>
<dbReference type="Proteomes" id="UP000294613">
    <property type="component" value="Unassembled WGS sequence"/>
</dbReference>
<organism evidence="3 4">
    <name type="scientific">Faecalimonas umbilicata</name>
    <dbReference type="NCBI Taxonomy" id="1912855"/>
    <lineage>
        <taxon>Bacteria</taxon>
        <taxon>Bacillati</taxon>
        <taxon>Bacillota</taxon>
        <taxon>Clostridia</taxon>
        <taxon>Lachnospirales</taxon>
        <taxon>Lachnospiraceae</taxon>
        <taxon>Faecalimonas</taxon>
    </lineage>
</organism>
<evidence type="ECO:0000256" key="1">
    <source>
        <dbReference type="SAM" id="Phobius"/>
    </source>
</evidence>
<feature type="transmembrane region" description="Helical" evidence="1">
    <location>
        <begin position="58"/>
        <end position="82"/>
    </location>
</feature>
<evidence type="ECO:0000313" key="2">
    <source>
        <dbReference type="EMBL" id="GBU04890.1"/>
    </source>
</evidence>
<proteinExistence type="predicted"/>
<dbReference type="RefSeq" id="WP_116441592.1">
    <property type="nucleotide sequence ID" value="NZ_BHEO01000005.1"/>
</dbReference>
<keyword evidence="1" id="KW-1133">Transmembrane helix</keyword>
<dbReference type="Proteomes" id="UP000702954">
    <property type="component" value="Unassembled WGS sequence"/>
</dbReference>
<accession>A0A4R3JDU6</accession>
<keyword evidence="5" id="KW-1185">Reference proteome</keyword>
<dbReference type="AlphaFoldDB" id="A0A4R3JDU6"/>
<keyword evidence="1" id="KW-0812">Transmembrane</keyword>
<gene>
    <name evidence="3" type="ORF">EDD74_12927</name>
    <name evidence="2" type="ORF">FAEUMB_14310</name>
</gene>
<reference evidence="2 5" key="1">
    <citation type="journal article" date="2018" name="Int. J. Syst. Evol. Microbiol.">
        <title>Draft Genome Sequence of Faecalimonas umbilicata JCM 30896T, an Acetate-Producing Bacterium Isolated from Human Feces.</title>
        <authorList>
            <person name="Sakamoto M."/>
            <person name="Ikeyama N."/>
            <person name="Yuki M."/>
            <person name="Ohkuma M."/>
        </authorList>
    </citation>
    <scope>NUCLEOTIDE SEQUENCE [LARGE SCALE GENOMIC DNA]</scope>
    <source>
        <strain evidence="2 5">EGH7</strain>
    </source>
</reference>
<sequence length="188" mass="22005">MNDKITFLTKEQNLYFSEKLKQDVLIFGIVSMGNTILPAVIVLFQWEEVIEKLSTLSLWGIAPLLLLFIEYLFAVVSFCQCIRIHKAIKEQKDLSPYGEFQIGKIQDRYKRRGKNRRTVQRGIREWKEPMHYYLNVDVETKLIRVKLTKEEYFFMEAGDVGDNVLLGRFVCGFLKAVYPLKVAQSNLK</sequence>
<name>A0A4R3JDU6_9FIRM</name>